<evidence type="ECO:0000256" key="6">
    <source>
        <dbReference type="ARBA" id="ARBA00023132"/>
    </source>
</evidence>
<organism evidence="10 11">
    <name type="scientific">Anopheles albimanus</name>
    <name type="common">New world malaria mosquito</name>
    <dbReference type="NCBI Taxonomy" id="7167"/>
    <lineage>
        <taxon>Eukaryota</taxon>
        <taxon>Metazoa</taxon>
        <taxon>Ecdysozoa</taxon>
        <taxon>Arthropoda</taxon>
        <taxon>Hexapoda</taxon>
        <taxon>Insecta</taxon>
        <taxon>Pterygota</taxon>
        <taxon>Neoptera</taxon>
        <taxon>Endopterygota</taxon>
        <taxon>Diptera</taxon>
        <taxon>Nematocera</taxon>
        <taxon>Culicoidea</taxon>
        <taxon>Culicidae</taxon>
        <taxon>Anophelinae</taxon>
        <taxon>Anopheles</taxon>
    </lineage>
</organism>
<dbReference type="AlphaFoldDB" id="A0A182FNG4"/>
<keyword evidence="5 9" id="KW-0811">Translocation</keyword>
<keyword evidence="2 9" id="KW-0813">Transport</keyword>
<comment type="subunit">
    <text evidence="9">Part of the nuclear pore complex (NPC).</text>
</comment>
<dbReference type="GO" id="GO:0017056">
    <property type="term" value="F:structural constituent of nuclear pore"/>
    <property type="evidence" value="ECO:0007669"/>
    <property type="project" value="UniProtKB-UniRule"/>
</dbReference>
<keyword evidence="4" id="KW-0653">Protein transport</keyword>
<keyword evidence="11" id="KW-1185">Reference proteome</keyword>
<dbReference type="CTD" id="57122"/>
<dbReference type="VEuPathDB" id="VectorBase:AALB008077"/>
<evidence type="ECO:0000313" key="10">
    <source>
        <dbReference type="EnsemblMetazoa" id="AALB008077-PA"/>
    </source>
</evidence>
<dbReference type="KEGG" id="aali:118458847"/>
<name>A0A182FNG4_ANOAL</name>
<dbReference type="EnsemblMetazoa" id="AALB008077-RA">
    <property type="protein sequence ID" value="AALB008077-PA"/>
    <property type="gene ID" value="AALB008077"/>
</dbReference>
<dbReference type="GO" id="GO:0006406">
    <property type="term" value="P:mRNA export from nucleus"/>
    <property type="evidence" value="ECO:0007669"/>
    <property type="project" value="TreeGrafter"/>
</dbReference>
<keyword evidence="6 9" id="KW-0906">Nuclear pore complex</keyword>
<evidence type="ECO:0000256" key="7">
    <source>
        <dbReference type="ARBA" id="ARBA00023136"/>
    </source>
</evidence>
<accession>A0A182FNG4</accession>
<dbReference type="GO" id="GO:0031080">
    <property type="term" value="C:nuclear pore outer ring"/>
    <property type="evidence" value="ECO:0007669"/>
    <property type="project" value="TreeGrafter"/>
</dbReference>
<comment type="subcellular location">
    <subcellularLocation>
        <location evidence="9">Nucleus</location>
        <location evidence="9">Nuclear pore complex</location>
    </subcellularLocation>
    <subcellularLocation>
        <location evidence="9">Nucleus membrane</location>
    </subcellularLocation>
</comment>
<proteinExistence type="inferred from homology"/>
<comment type="similarity">
    <text evidence="1 9">Belongs to the nucleoporin Nup84/Nup107 family.</text>
</comment>
<evidence type="ECO:0000256" key="5">
    <source>
        <dbReference type="ARBA" id="ARBA00023010"/>
    </source>
</evidence>
<dbReference type="GeneID" id="118458847"/>
<protein>
    <recommendedName>
        <fullName evidence="9">Nuclear pore complex protein</fullName>
    </recommendedName>
</protein>
<dbReference type="FunFam" id="1.10.3450.20:FF:000001">
    <property type="entry name" value="Nuclear pore complex protein"/>
    <property type="match status" value="1"/>
</dbReference>
<keyword evidence="3" id="KW-0509">mRNA transport</keyword>
<dbReference type="Gene3D" id="1.10.3450.20">
    <property type="match status" value="1"/>
</dbReference>
<evidence type="ECO:0000256" key="3">
    <source>
        <dbReference type="ARBA" id="ARBA00022816"/>
    </source>
</evidence>
<evidence type="ECO:0000256" key="8">
    <source>
        <dbReference type="ARBA" id="ARBA00023242"/>
    </source>
</evidence>
<dbReference type="OrthoDB" id="3098at2759"/>
<dbReference type="PANTHER" id="PTHR13003:SF2">
    <property type="entry name" value="NUCLEAR PORE COMPLEX PROTEIN NUP107"/>
    <property type="match status" value="1"/>
</dbReference>
<dbReference type="STRING" id="7167.A0A182FNG4"/>
<dbReference type="GO" id="GO:0031965">
    <property type="term" value="C:nuclear membrane"/>
    <property type="evidence" value="ECO:0007669"/>
    <property type="project" value="UniProtKB-SubCell"/>
</dbReference>
<dbReference type="Proteomes" id="UP000069272">
    <property type="component" value="Chromosome 2R"/>
</dbReference>
<dbReference type="RefSeq" id="XP_035777660.1">
    <property type="nucleotide sequence ID" value="XM_035921767.1"/>
</dbReference>
<evidence type="ECO:0000256" key="1">
    <source>
        <dbReference type="ARBA" id="ARBA00009510"/>
    </source>
</evidence>
<evidence type="ECO:0000256" key="4">
    <source>
        <dbReference type="ARBA" id="ARBA00022927"/>
    </source>
</evidence>
<dbReference type="GO" id="GO:0000973">
    <property type="term" value="P:post-transcriptional tethering of RNA polymerase II gene DNA at nuclear periphery"/>
    <property type="evidence" value="ECO:0007669"/>
    <property type="project" value="TreeGrafter"/>
</dbReference>
<dbReference type="VEuPathDB" id="VectorBase:AALB20_031834"/>
<reference evidence="10" key="2">
    <citation type="submission" date="2022-08" db="UniProtKB">
        <authorList>
            <consortium name="EnsemblMetazoa"/>
        </authorList>
    </citation>
    <scope>IDENTIFICATION</scope>
    <source>
        <strain evidence="10">STECLA/ALBI9_A</strain>
    </source>
</reference>
<evidence type="ECO:0000256" key="2">
    <source>
        <dbReference type="ARBA" id="ARBA00022448"/>
    </source>
</evidence>
<dbReference type="InterPro" id="IPR007252">
    <property type="entry name" value="Nup84/Nup107"/>
</dbReference>
<reference evidence="10 11" key="1">
    <citation type="journal article" date="2017" name="G3 (Bethesda)">
        <title>The Physical Genome Mapping of Anopheles albimanus Corrected Scaffold Misassemblies and Identified Interarm Rearrangements in Genus Anopheles.</title>
        <authorList>
            <person name="Artemov G.N."/>
            <person name="Peery A.N."/>
            <person name="Jiang X."/>
            <person name="Tu Z."/>
            <person name="Stegniy V.N."/>
            <person name="Sharakhova M.V."/>
            <person name="Sharakhov I.V."/>
        </authorList>
    </citation>
    <scope>NUCLEOTIDE SEQUENCE [LARGE SCALE GENOMIC DNA]</scope>
    <source>
        <strain evidence="10 11">ALBI9_A</strain>
    </source>
</reference>
<dbReference type="PANTHER" id="PTHR13003">
    <property type="entry name" value="NUP107-RELATED"/>
    <property type="match status" value="1"/>
</dbReference>
<keyword evidence="7 9" id="KW-0472">Membrane</keyword>
<dbReference type="Gene3D" id="1.20.190.50">
    <property type="match status" value="1"/>
</dbReference>
<dbReference type="Pfam" id="PF04121">
    <property type="entry name" value="Nup84_Nup100"/>
    <property type="match status" value="1"/>
</dbReference>
<keyword evidence="8 9" id="KW-0539">Nucleus</keyword>
<evidence type="ECO:0000313" key="11">
    <source>
        <dbReference type="Proteomes" id="UP000069272"/>
    </source>
</evidence>
<comment type="function">
    <text evidence="9">Functions as a component of the nuclear pore complex (NPC).</text>
</comment>
<sequence>MDQLERSLQLLDETSVKSKRGLLRSKDLLRPLQQQQYERLSRSVLNDSSLGLPLDSVQDVSGFRSFDEASLISTSVLSLAAGSTAGNAKEATKRLCVQFLEVVNQNDREANVFDIIDELVETLELTLTEMDTNARQLQSVGRERRLQAEEMWLQAERETWKLMCCLYRDRTITQRLDADLDDLPLVNSERTIIEHLYAANANLREYQLIVDWLEQMALRENKLQAGCYTNRTVAWENTLHQLLEIGQTAFGSGRPIVKSLDPDAPIREKRPLHDLDAEDQARLAREIFLELRQGRLDMAQNKCEHCGQAWKAAILEGWKLHHDPNYGAESVSTLTRTAIEGNPRRDLWKKFAWKMAESRLLDPYTKAAIGSLCGHLEAMLELLSEHTWTDMLWAYLKVQIDIRVESEIRSHCIKSYLPMPDRYWSWKMSLEQIFDELEAHRNARISLTAKDVDKVIQKYLILDDIPQLMRIVDGWIGGTAADDVVLSPPMLRFLAHFVIFTRQIGKPFQEEIGDRVIKRYVEYLIGLGDPALVAFYTSSLPADMQLLLYSNFLETITEKADRKRALEEANGFGLDVPTITVYTVEKCRALEPEDAPEPIVAAGELSALDTQKISSLEWLTFYPEQRGELLWQANALMRYFLAKRAIEAARKTFAVVPADTMEQIFTHYGSKDDIPWREEVSIREYLCHQTYLSALDAYNDWSVLFYNQRPKPPPAMKVSNFTERVTSEHREQTFRNELSIWEHRLNEATNRTHDLLYNILLFPEAGWLVDADPKPAVSFEQEEDWQHRAVQMESLRKLCIPEVVLLLHQLHTLTERHSDNLVLADVLCSESRKLYSVFAKHKLAETLTKIAESSLALMNGRTDPFVGDAVKK</sequence>
<dbReference type="GO" id="GO:0006606">
    <property type="term" value="P:protein import into nucleus"/>
    <property type="evidence" value="ECO:0007669"/>
    <property type="project" value="TreeGrafter"/>
</dbReference>
<evidence type="ECO:0000256" key="9">
    <source>
        <dbReference type="RuleBase" id="RU365072"/>
    </source>
</evidence>